<evidence type="ECO:0000256" key="1">
    <source>
        <dbReference type="ARBA" id="ARBA00023239"/>
    </source>
</evidence>
<dbReference type="InterPro" id="IPR006680">
    <property type="entry name" value="Amidohydro-rel"/>
</dbReference>
<keyword evidence="4" id="KW-1185">Reference proteome</keyword>
<dbReference type="Pfam" id="PF04909">
    <property type="entry name" value="Amidohydro_2"/>
    <property type="match status" value="1"/>
</dbReference>
<dbReference type="RefSeq" id="WP_393169538.1">
    <property type="nucleotide sequence ID" value="NZ_JBICRM010000016.1"/>
</dbReference>
<sequence>MAGSWLKEAWAEVVARHRMIRALGAVAMAGSLASTRSAARADAGTERAGQDPWRIDTHNHAVPPKMQEWAVRAGILPPDQSKWPTWARWSQAATEEVMEENQIAAVVTSSPAPFEVFKDPAQVATGARVINESLADLVREQPRRFGFFAYLPLTDVDAALAEADHALGTLGAEGVLLLTHVNGRYIGDKSFEPLFAELDRRHAVLLVHPQFLPGGTPPGIPDFMGDFLLDTTRAALSLMIGGTLERHGNLSIILSHGGGFLPYMAARIDSRSHDEEGIEPATLRSYVRRFYYDTAMPTSPYATPTLLRAADRSRILYGTDYSMRTAEATRYVTEELARDPLIEPRLHRAIERDNALRLLPSLAERMGVTV</sequence>
<comment type="caution">
    <text evidence="3">The sequence shown here is derived from an EMBL/GenBank/DDBJ whole genome shotgun (WGS) entry which is preliminary data.</text>
</comment>
<dbReference type="Gene3D" id="3.20.20.140">
    <property type="entry name" value="Metal-dependent hydrolases"/>
    <property type="match status" value="1"/>
</dbReference>
<name>A0ABW7AJY6_9ACTN</name>
<feature type="domain" description="Amidohydrolase-related" evidence="2">
    <location>
        <begin position="55"/>
        <end position="360"/>
    </location>
</feature>
<dbReference type="SUPFAM" id="SSF51556">
    <property type="entry name" value="Metallo-dependent hydrolases"/>
    <property type="match status" value="1"/>
</dbReference>
<evidence type="ECO:0000259" key="2">
    <source>
        <dbReference type="Pfam" id="PF04909"/>
    </source>
</evidence>
<proteinExistence type="predicted"/>
<dbReference type="PANTHER" id="PTHR21240:SF28">
    <property type="entry name" value="ISO-OROTATE DECARBOXYLASE (EUROFUNG)"/>
    <property type="match status" value="1"/>
</dbReference>
<dbReference type="EMBL" id="JBICRM010000016">
    <property type="protein sequence ID" value="MFG1706567.1"/>
    <property type="molecule type" value="Genomic_DNA"/>
</dbReference>
<gene>
    <name evidence="3" type="ORF">ACFLIM_25565</name>
</gene>
<organism evidence="3 4">
    <name type="scientific">Nonomuraea marmarensis</name>
    <dbReference type="NCBI Taxonomy" id="3351344"/>
    <lineage>
        <taxon>Bacteria</taxon>
        <taxon>Bacillati</taxon>
        <taxon>Actinomycetota</taxon>
        <taxon>Actinomycetes</taxon>
        <taxon>Streptosporangiales</taxon>
        <taxon>Streptosporangiaceae</taxon>
        <taxon>Nonomuraea</taxon>
    </lineage>
</organism>
<keyword evidence="1" id="KW-0456">Lyase</keyword>
<dbReference type="Proteomes" id="UP001603978">
    <property type="component" value="Unassembled WGS sequence"/>
</dbReference>
<accession>A0ABW7AJY6</accession>
<dbReference type="InterPro" id="IPR032466">
    <property type="entry name" value="Metal_Hydrolase"/>
</dbReference>
<dbReference type="PANTHER" id="PTHR21240">
    <property type="entry name" value="2-AMINO-3-CARBOXYLMUCONATE-6-SEMIALDEHYDE DECARBOXYLASE"/>
    <property type="match status" value="1"/>
</dbReference>
<protein>
    <submittedName>
        <fullName evidence="3">Amidohydrolase family protein</fullName>
    </submittedName>
</protein>
<reference evidence="3 4" key="1">
    <citation type="submission" date="2024-10" db="EMBL/GenBank/DDBJ databases">
        <authorList>
            <person name="Topkara A.R."/>
            <person name="Saygin H."/>
        </authorList>
    </citation>
    <scope>NUCLEOTIDE SEQUENCE [LARGE SCALE GENOMIC DNA]</scope>
    <source>
        <strain evidence="3 4">M3C6</strain>
    </source>
</reference>
<evidence type="ECO:0000313" key="4">
    <source>
        <dbReference type="Proteomes" id="UP001603978"/>
    </source>
</evidence>
<evidence type="ECO:0000313" key="3">
    <source>
        <dbReference type="EMBL" id="MFG1706567.1"/>
    </source>
</evidence>
<dbReference type="InterPro" id="IPR032465">
    <property type="entry name" value="ACMSD"/>
</dbReference>